<evidence type="ECO:0000313" key="5">
    <source>
        <dbReference type="EMBL" id="KAF5785132.1"/>
    </source>
</evidence>
<dbReference type="EMBL" id="MNCJ02000325">
    <property type="protein sequence ID" value="KAF5785132.1"/>
    <property type="molecule type" value="Genomic_DNA"/>
</dbReference>
<dbReference type="CDD" id="cd17744">
    <property type="entry name" value="BRCT_MDC1_rpt1"/>
    <property type="match status" value="1"/>
</dbReference>
<dbReference type="Proteomes" id="UP000215914">
    <property type="component" value="Chromosome 10"/>
</dbReference>
<dbReference type="InterPro" id="IPR051579">
    <property type="entry name" value="DDR_Transcriptional_Reg"/>
</dbReference>
<organism evidence="6 7">
    <name type="scientific">Helianthus annuus</name>
    <name type="common">Common sunflower</name>
    <dbReference type="NCBI Taxonomy" id="4232"/>
    <lineage>
        <taxon>Eukaryota</taxon>
        <taxon>Viridiplantae</taxon>
        <taxon>Streptophyta</taxon>
        <taxon>Embryophyta</taxon>
        <taxon>Tracheophyta</taxon>
        <taxon>Spermatophyta</taxon>
        <taxon>Magnoliopsida</taxon>
        <taxon>eudicotyledons</taxon>
        <taxon>Gunneridae</taxon>
        <taxon>Pentapetalae</taxon>
        <taxon>asterids</taxon>
        <taxon>campanulids</taxon>
        <taxon>Asterales</taxon>
        <taxon>Asteraceae</taxon>
        <taxon>Asteroideae</taxon>
        <taxon>Heliantheae alliance</taxon>
        <taxon>Heliantheae</taxon>
        <taxon>Helianthus</taxon>
    </lineage>
</organism>
<dbReference type="Pfam" id="PF16770">
    <property type="entry name" value="RTT107_BRCT_5"/>
    <property type="match status" value="1"/>
</dbReference>
<dbReference type="InParanoid" id="A0A251THD0"/>
<dbReference type="OrthoDB" id="342264at2759"/>
<evidence type="ECO:0000313" key="6">
    <source>
        <dbReference type="EMBL" id="OTG10042.1"/>
    </source>
</evidence>
<dbReference type="STRING" id="4232.A0A251THD0"/>
<dbReference type="Gene3D" id="3.40.50.10190">
    <property type="entry name" value="BRCT domain"/>
    <property type="match status" value="2"/>
</dbReference>
<dbReference type="EMBL" id="CM007899">
    <property type="protein sequence ID" value="OTG10042.1"/>
    <property type="molecule type" value="Genomic_DNA"/>
</dbReference>
<evidence type="ECO:0000259" key="4">
    <source>
        <dbReference type="PROSITE" id="PS50172"/>
    </source>
</evidence>
<accession>A0A251THD0</accession>
<dbReference type="InterPro" id="IPR036420">
    <property type="entry name" value="BRCT_dom_sf"/>
</dbReference>
<dbReference type="GO" id="GO:0006974">
    <property type="term" value="P:DNA damage response"/>
    <property type="evidence" value="ECO:0007669"/>
    <property type="project" value="UniProtKB-KW"/>
</dbReference>
<keyword evidence="3" id="KW-0539">Nucleus</keyword>
<dbReference type="SMART" id="SM00292">
    <property type="entry name" value="BRCT"/>
    <property type="match status" value="1"/>
</dbReference>
<dbReference type="Pfam" id="PF16589">
    <property type="entry name" value="BRCT_2"/>
    <property type="match status" value="1"/>
</dbReference>
<keyword evidence="7" id="KW-1185">Reference proteome</keyword>
<dbReference type="AlphaFoldDB" id="A0A251THD0"/>
<dbReference type="OMA" id="RNMRQNA"/>
<proteinExistence type="predicted"/>
<dbReference type="InterPro" id="IPR001357">
    <property type="entry name" value="BRCT_dom"/>
</dbReference>
<reference evidence="6" key="2">
    <citation type="submission" date="2017-02" db="EMBL/GenBank/DDBJ databases">
        <title>Sunflower complete genome.</title>
        <authorList>
            <person name="Langlade N."/>
            <person name="Munos S."/>
        </authorList>
    </citation>
    <scope>NUCLEOTIDE SEQUENCE [LARGE SCALE GENOMIC DNA]</scope>
    <source>
        <tissue evidence="6">Leaves</tissue>
    </source>
</reference>
<reference evidence="5 7" key="1">
    <citation type="journal article" date="2017" name="Nature">
        <title>The sunflower genome provides insights into oil metabolism, flowering and Asterid evolution.</title>
        <authorList>
            <person name="Badouin H."/>
            <person name="Gouzy J."/>
            <person name="Grassa C.J."/>
            <person name="Murat F."/>
            <person name="Staton S.E."/>
            <person name="Cottret L."/>
            <person name="Lelandais-Briere C."/>
            <person name="Owens G.L."/>
            <person name="Carrere S."/>
            <person name="Mayjonade B."/>
            <person name="Legrand L."/>
            <person name="Gill N."/>
            <person name="Kane N.C."/>
            <person name="Bowers J.E."/>
            <person name="Hubner S."/>
            <person name="Bellec A."/>
            <person name="Berard A."/>
            <person name="Berges H."/>
            <person name="Blanchet N."/>
            <person name="Boniface M.C."/>
            <person name="Brunel D."/>
            <person name="Catrice O."/>
            <person name="Chaidir N."/>
            <person name="Claudel C."/>
            <person name="Donnadieu C."/>
            <person name="Faraut T."/>
            <person name="Fievet G."/>
            <person name="Helmstetter N."/>
            <person name="King M."/>
            <person name="Knapp S.J."/>
            <person name="Lai Z."/>
            <person name="Le Paslier M.C."/>
            <person name="Lippi Y."/>
            <person name="Lorenzon L."/>
            <person name="Mandel J.R."/>
            <person name="Marage G."/>
            <person name="Marchand G."/>
            <person name="Marquand E."/>
            <person name="Bret-Mestries E."/>
            <person name="Morien E."/>
            <person name="Nambeesan S."/>
            <person name="Nguyen T."/>
            <person name="Pegot-Espagnet P."/>
            <person name="Pouilly N."/>
            <person name="Raftis F."/>
            <person name="Sallet E."/>
            <person name="Schiex T."/>
            <person name="Thomas J."/>
            <person name="Vandecasteele C."/>
            <person name="Vares D."/>
            <person name="Vear F."/>
            <person name="Vautrin S."/>
            <person name="Crespi M."/>
            <person name="Mangin B."/>
            <person name="Burke J.M."/>
            <person name="Salse J."/>
            <person name="Munos S."/>
            <person name="Vincourt P."/>
            <person name="Rieseberg L.H."/>
            <person name="Langlade N.B."/>
        </authorList>
    </citation>
    <scope>NUCLEOTIDE SEQUENCE [LARGE SCALE GENOMIC DNA]</scope>
    <source>
        <strain evidence="7">cv. SF193</strain>
        <tissue evidence="5">Leaves</tissue>
    </source>
</reference>
<gene>
    <name evidence="6" type="ORF">HannXRQ_Chr10g0283211</name>
    <name evidence="5" type="ORF">HanXRQr2_Chr10g0424991</name>
</gene>
<name>A0A251THD0_HELAN</name>
<dbReference type="PANTHER" id="PTHR23196">
    <property type="entry name" value="PAX TRANSCRIPTION ACTIVATION DOMAIN INTERACTING PROTEIN"/>
    <property type="match status" value="1"/>
</dbReference>
<comment type="subcellular location">
    <subcellularLocation>
        <location evidence="1">Nucleus</location>
    </subcellularLocation>
</comment>
<dbReference type="PROSITE" id="PS50172">
    <property type="entry name" value="BRCT"/>
    <property type="match status" value="1"/>
</dbReference>
<dbReference type="GO" id="GO:0005634">
    <property type="term" value="C:nucleus"/>
    <property type="evidence" value="ECO:0007669"/>
    <property type="project" value="UniProtKB-SubCell"/>
</dbReference>
<dbReference type="SUPFAM" id="SSF52113">
    <property type="entry name" value="BRCT domain"/>
    <property type="match status" value="1"/>
</dbReference>
<keyword evidence="2" id="KW-0227">DNA damage</keyword>
<sequence>MAGFSDHEAGNKVDVSVEDGHMIATAFDYTEEEETQIVNMDEETEELDITNFAGDLRALMVEDSDDVIALDSEDDEVISEPKDGKVRGSLWRRVSAVGVQSFEVKSSAGSNLTDKVTGNGPNSLQHTRYQETLTGMSSEKNIISNNENVANVDQDQKTYSNNFENANEAVNESPEPGESTQADALKFVDHYLSVSVENSSPEVKIPKTIGLQSPFTSFAKGSHELAKKANRMNRIGISTFDWDGNQPDSDERLFDQHVEEELPKCPPEKDTFDVSFNTQMAAEVMESFLCAPPPAIYANENEDTNKKTLKQFSSPLRDVINLNENGDTKKQKELNVESSTGNLKVRDKSSKVVTKRKQNQDLEKENIRFVYKRRGSLGENQKVKTFSPVASRTRRGSTVKIPKRTRNLCDLEYITHERKTGDLDTISGNIKFEAWNWPKKKRTRRNMRQNAALSGNTVSVVGPSGTDGNFREAFLMSSVKRKARSGSRFRSTAGINSWKGSLMQKVEVRVLFSQNLDDAVVKQQRKIMKKLGISTAKDCSDATHFVADRFARTKKMLEAMAFGKPIVTPLWLDGCEQATCIIDENNYILRDAKKEKEIGFNMPVSLSRARSHPLLKDQRVFITSNVEPDREMIKKLVEAGQGQVIEGVQQASTEYKISNSLLILSCEKDYEECVPFLEKGAAVYSAELLLNGIIVQKLDYARHRLFNGHVKMKQYARKRRRNGIQHLHGG</sequence>
<dbReference type="CDD" id="cd18432">
    <property type="entry name" value="BRCT_PAXIP1_rpt6_like"/>
    <property type="match status" value="1"/>
</dbReference>
<evidence type="ECO:0000313" key="7">
    <source>
        <dbReference type="Proteomes" id="UP000215914"/>
    </source>
</evidence>
<evidence type="ECO:0000256" key="2">
    <source>
        <dbReference type="ARBA" id="ARBA00022763"/>
    </source>
</evidence>
<evidence type="ECO:0000256" key="1">
    <source>
        <dbReference type="ARBA" id="ARBA00004123"/>
    </source>
</evidence>
<evidence type="ECO:0000256" key="3">
    <source>
        <dbReference type="ARBA" id="ARBA00023242"/>
    </source>
</evidence>
<protein>
    <submittedName>
        <fullName evidence="5 6">BRCT domain-containing protein</fullName>
    </submittedName>
</protein>
<reference evidence="5" key="3">
    <citation type="submission" date="2020-06" db="EMBL/GenBank/DDBJ databases">
        <title>Helianthus annuus Genome sequencing and assembly Release 2.</title>
        <authorList>
            <person name="Gouzy J."/>
            <person name="Langlade N."/>
            <person name="Munos S."/>
        </authorList>
    </citation>
    <scope>NUCLEOTIDE SEQUENCE</scope>
    <source>
        <tissue evidence="5">Leaves</tissue>
    </source>
</reference>
<dbReference type="PANTHER" id="PTHR23196:SF1">
    <property type="entry name" value="PAX-INTERACTING PROTEIN 1"/>
    <property type="match status" value="1"/>
</dbReference>
<dbReference type="Gramene" id="mRNA:HanXRQr2_Chr10g0424991">
    <property type="protein sequence ID" value="mRNA:HanXRQr2_Chr10g0424991"/>
    <property type="gene ID" value="HanXRQr2_Chr10g0424991"/>
</dbReference>
<feature type="domain" description="BRCT" evidence="4">
    <location>
        <begin position="525"/>
        <end position="589"/>
    </location>
</feature>